<name>A0A0D2IRK3_9EURO</name>
<protein>
    <submittedName>
        <fullName evidence="1">Uncharacterized protein</fullName>
    </submittedName>
</protein>
<dbReference type="GeneID" id="25291336"/>
<dbReference type="HOGENOM" id="CLU_1316034_0_0_1"/>
<organism evidence="1 2">
    <name type="scientific">Rhinocladiella mackenziei CBS 650.93</name>
    <dbReference type="NCBI Taxonomy" id="1442369"/>
    <lineage>
        <taxon>Eukaryota</taxon>
        <taxon>Fungi</taxon>
        <taxon>Dikarya</taxon>
        <taxon>Ascomycota</taxon>
        <taxon>Pezizomycotina</taxon>
        <taxon>Eurotiomycetes</taxon>
        <taxon>Chaetothyriomycetidae</taxon>
        <taxon>Chaetothyriales</taxon>
        <taxon>Herpotrichiellaceae</taxon>
        <taxon>Rhinocladiella</taxon>
    </lineage>
</organism>
<dbReference type="Proteomes" id="UP000053617">
    <property type="component" value="Unassembled WGS sequence"/>
</dbReference>
<accession>A0A0D2IRK3</accession>
<evidence type="ECO:0000313" key="2">
    <source>
        <dbReference type="Proteomes" id="UP000053617"/>
    </source>
</evidence>
<evidence type="ECO:0000313" key="1">
    <source>
        <dbReference type="EMBL" id="KIX08609.1"/>
    </source>
</evidence>
<dbReference type="EMBL" id="KN847476">
    <property type="protein sequence ID" value="KIX08609.1"/>
    <property type="molecule type" value="Genomic_DNA"/>
</dbReference>
<sequence length="209" mass="22661">MSAAHVCSWSDCAQIASVSFVATVTERLQLKDIMQDKANENQEHVFLELSELNGPTDTRSIHLLDTASFSIKSNTIPTGDTAVAAQYETNEKGGATSVPTEEVQNHVPTEFRALFNSQLCLLVPCISHVITLSRLAGLLSSTQTLGSAPWALRDYVPARSLISYDWFLGVPEVICATTSRDVLVGSNDDVATLKDGLDYEAGEVMPDQK</sequence>
<reference evidence="1 2" key="1">
    <citation type="submission" date="2015-01" db="EMBL/GenBank/DDBJ databases">
        <title>The Genome Sequence of Rhinocladiella mackenzie CBS 650.93.</title>
        <authorList>
            <consortium name="The Broad Institute Genomics Platform"/>
            <person name="Cuomo C."/>
            <person name="de Hoog S."/>
            <person name="Gorbushina A."/>
            <person name="Stielow B."/>
            <person name="Teixiera M."/>
            <person name="Abouelleil A."/>
            <person name="Chapman S.B."/>
            <person name="Priest M."/>
            <person name="Young S.K."/>
            <person name="Wortman J."/>
            <person name="Nusbaum C."/>
            <person name="Birren B."/>
        </authorList>
    </citation>
    <scope>NUCLEOTIDE SEQUENCE [LARGE SCALE GENOMIC DNA]</scope>
    <source>
        <strain evidence="1 2">CBS 650.93</strain>
    </source>
</reference>
<dbReference type="RefSeq" id="XP_013275745.1">
    <property type="nucleotide sequence ID" value="XM_013420291.1"/>
</dbReference>
<keyword evidence="2" id="KW-1185">Reference proteome</keyword>
<dbReference type="VEuPathDB" id="FungiDB:Z518_03265"/>
<gene>
    <name evidence="1" type="ORF">Z518_03265</name>
</gene>
<proteinExistence type="predicted"/>
<dbReference type="AlphaFoldDB" id="A0A0D2IRK3"/>